<keyword evidence="1" id="KW-0328">Glycosyltransferase</keyword>
<dbReference type="PANTHER" id="PTHR46401:SF2">
    <property type="entry name" value="GLYCOSYLTRANSFERASE WBBK-RELATED"/>
    <property type="match status" value="1"/>
</dbReference>
<evidence type="ECO:0000313" key="5">
    <source>
        <dbReference type="EMBL" id="KJC64143.1"/>
    </source>
</evidence>
<gene>
    <name evidence="5" type="ORF">TZ00_11515</name>
</gene>
<dbReference type="InterPro" id="IPR028098">
    <property type="entry name" value="Glyco_trans_4-like_N"/>
</dbReference>
<evidence type="ECO:0000256" key="1">
    <source>
        <dbReference type="ARBA" id="ARBA00022676"/>
    </source>
</evidence>
<dbReference type="InterPro" id="IPR001296">
    <property type="entry name" value="Glyco_trans_1"/>
</dbReference>
<keyword evidence="6" id="KW-1185">Reference proteome</keyword>
<dbReference type="PANTHER" id="PTHR46401">
    <property type="entry name" value="GLYCOSYLTRANSFERASE WBBK-RELATED"/>
    <property type="match status" value="1"/>
</dbReference>
<feature type="domain" description="Glycosyltransferase subfamily 4-like N-terminal" evidence="4">
    <location>
        <begin position="26"/>
        <end position="184"/>
    </location>
</feature>
<dbReference type="SUPFAM" id="SSF53756">
    <property type="entry name" value="UDP-Glycosyltransferase/glycogen phosphorylase"/>
    <property type="match status" value="1"/>
</dbReference>
<protein>
    <recommendedName>
        <fullName evidence="7">D-inositol 3-phosphate glycosyltransferase</fullName>
    </recommendedName>
</protein>
<evidence type="ECO:0000313" key="6">
    <source>
        <dbReference type="Proteomes" id="UP000032503"/>
    </source>
</evidence>
<dbReference type="Gene3D" id="3.40.50.2000">
    <property type="entry name" value="Glycogen Phosphorylase B"/>
    <property type="match status" value="2"/>
</dbReference>
<keyword evidence="2" id="KW-0808">Transferase</keyword>
<sequence>MTRRRDVVKTSPRVLFDATSIPPNHGGVARFISGLLSGLEQNGEFVDVVAKRHDIPAFHDVAPGHNYLVAPALVSQRGGRFLWEQTGLPALARRRRADVIYSPHYTFPLVTRARRVVTLHDATFFSSPEAHSSLKGVFFRTWIRWANARADRLVAASRATADEVQRYVAHAQGTIDVGYLGVDPGVFAPPSPDAIVDARREIGLDPDQPWIAFLGTIEPRKNIPTLIAAHTRLREADPTTPVLVLSGARGWDEAANQALDLNARLAPEQRPVIEAGYLPLELLSAFLGASELVVYPSLGEGFGLPVLEAMSSGAAVLTTRRLSIPEVGGNAVAYAEPDADSLATEMRALLDSPDRRAELAAAGLARSSRFTWSECAAVYSRAFAAAGARS</sequence>
<reference evidence="5 6" key="1">
    <citation type="journal article" date="2001" name="Int. J. Syst. Evol. Microbiol.">
        <title>Agreia bicolorata gen. nov., sp. nov., to accommodate actinobacteria isolated from narrow reed grass infected by the nematode Heteroanguina graminophila.</title>
        <authorList>
            <person name="Evtushenko L.I."/>
            <person name="Dorofeeva L.V."/>
            <person name="Dobrovolskaya T.G."/>
            <person name="Streshinskaya G.M."/>
            <person name="Subbotin S.A."/>
            <person name="Tiedje J.M."/>
        </authorList>
    </citation>
    <scope>NUCLEOTIDE SEQUENCE [LARGE SCALE GENOMIC DNA]</scope>
    <source>
        <strain evidence="5 6">VKM Ac-1804</strain>
    </source>
</reference>
<dbReference type="CDD" id="cd03809">
    <property type="entry name" value="GT4_MtfB-like"/>
    <property type="match status" value="1"/>
</dbReference>
<dbReference type="EMBL" id="JYFC01000004">
    <property type="protein sequence ID" value="KJC64143.1"/>
    <property type="molecule type" value="Genomic_DNA"/>
</dbReference>
<evidence type="ECO:0000259" key="4">
    <source>
        <dbReference type="Pfam" id="PF13439"/>
    </source>
</evidence>
<name>A0ABR5CEU0_9MICO</name>
<evidence type="ECO:0008006" key="7">
    <source>
        <dbReference type="Google" id="ProtNLM"/>
    </source>
</evidence>
<dbReference type="Proteomes" id="UP000032503">
    <property type="component" value="Unassembled WGS sequence"/>
</dbReference>
<feature type="domain" description="Glycosyl transferase family 1" evidence="3">
    <location>
        <begin position="198"/>
        <end position="363"/>
    </location>
</feature>
<accession>A0ABR5CEU0</accession>
<organism evidence="5 6">
    <name type="scientific">Agreia bicolorata</name>
    <dbReference type="NCBI Taxonomy" id="110935"/>
    <lineage>
        <taxon>Bacteria</taxon>
        <taxon>Bacillati</taxon>
        <taxon>Actinomycetota</taxon>
        <taxon>Actinomycetes</taxon>
        <taxon>Micrococcales</taxon>
        <taxon>Microbacteriaceae</taxon>
        <taxon>Agreia</taxon>
    </lineage>
</organism>
<evidence type="ECO:0000259" key="3">
    <source>
        <dbReference type="Pfam" id="PF00534"/>
    </source>
</evidence>
<evidence type="ECO:0000256" key="2">
    <source>
        <dbReference type="ARBA" id="ARBA00022679"/>
    </source>
</evidence>
<proteinExistence type="predicted"/>
<dbReference type="Pfam" id="PF13439">
    <property type="entry name" value="Glyco_transf_4"/>
    <property type="match status" value="1"/>
</dbReference>
<dbReference type="Pfam" id="PF00534">
    <property type="entry name" value="Glycos_transf_1"/>
    <property type="match status" value="1"/>
</dbReference>
<comment type="caution">
    <text evidence="5">The sequence shown here is derived from an EMBL/GenBank/DDBJ whole genome shotgun (WGS) entry which is preliminary data.</text>
</comment>